<dbReference type="Pfam" id="PF07686">
    <property type="entry name" value="V-set"/>
    <property type="match status" value="1"/>
</dbReference>
<keyword evidence="5" id="KW-1185">Reference proteome</keyword>
<evidence type="ECO:0000313" key="4">
    <source>
        <dbReference type="Ensembl" id="ENSSDUP00000027872.1"/>
    </source>
</evidence>
<feature type="signal peptide" evidence="2">
    <location>
        <begin position="1"/>
        <end position="21"/>
    </location>
</feature>
<dbReference type="PROSITE" id="PS50835">
    <property type="entry name" value="IG_LIKE"/>
    <property type="match status" value="1"/>
</dbReference>
<sequence length="333" mass="36060">MAVWDKNSFWSFLLLVAGAVGQSVKYSLPVCAVRGSTVTLPCTFTPVKEIIRVVWCQNHLICHGSTPSVYDSDSKTNKPPDPRYRYLGDKTGNCTLQISNVQERDKATFRFRMEAKDAAGHWTGRSGVNVTVVDGSPMRITSSSEREAREGQNVTLLCTSTCTFHQLQVTWFRGDHLLPGSGPALRFSPLTAEDSGNYTCGLKANWGTRSVAYVLQVEAADGGGGVTLLIVGVLFGVLLAVCVLILAVCIIKRKRAAAAERTMGGQVGQKLPDSIYSDILPPAEQGGGGQRQETSRAVEELSYASVQFKHKKKARPVEDAEDAIIYSSVATRG</sequence>
<name>A0A3B4VB77_SERDU</name>
<dbReference type="KEGG" id="sdu:111233691"/>
<dbReference type="InterPro" id="IPR007110">
    <property type="entry name" value="Ig-like_dom"/>
</dbReference>
<dbReference type="PANTHER" id="PTHR46013">
    <property type="entry name" value="VASCULAR CELL ADHESION MOLECULE 1"/>
    <property type="match status" value="1"/>
</dbReference>
<reference evidence="4" key="1">
    <citation type="submission" date="2025-08" db="UniProtKB">
        <authorList>
            <consortium name="Ensembl"/>
        </authorList>
    </citation>
    <scope>IDENTIFICATION</scope>
</reference>
<dbReference type="Proteomes" id="UP000261420">
    <property type="component" value="Unplaced"/>
</dbReference>
<keyword evidence="1" id="KW-1133">Transmembrane helix</keyword>
<dbReference type="PANTHER" id="PTHR46013:SF4">
    <property type="entry name" value="B-CELL RECEPTOR CD22-RELATED"/>
    <property type="match status" value="1"/>
</dbReference>
<keyword evidence="1" id="KW-0812">Transmembrane</keyword>
<organism evidence="4 5">
    <name type="scientific">Seriola dumerili</name>
    <name type="common">Greater amberjack</name>
    <name type="synonym">Caranx dumerili</name>
    <dbReference type="NCBI Taxonomy" id="41447"/>
    <lineage>
        <taxon>Eukaryota</taxon>
        <taxon>Metazoa</taxon>
        <taxon>Chordata</taxon>
        <taxon>Craniata</taxon>
        <taxon>Vertebrata</taxon>
        <taxon>Euteleostomi</taxon>
        <taxon>Actinopterygii</taxon>
        <taxon>Neopterygii</taxon>
        <taxon>Teleostei</taxon>
        <taxon>Neoteleostei</taxon>
        <taxon>Acanthomorphata</taxon>
        <taxon>Carangaria</taxon>
        <taxon>Carangiformes</taxon>
        <taxon>Carangidae</taxon>
        <taxon>Seriola</taxon>
    </lineage>
</organism>
<keyword evidence="1" id="KW-0472">Membrane</keyword>
<dbReference type="AlphaFoldDB" id="A0A3B4VB77"/>
<dbReference type="RefSeq" id="XP_022617287.1">
    <property type="nucleotide sequence ID" value="XM_022761566.1"/>
</dbReference>
<feature type="chain" id="PRO_5017285273" evidence="2">
    <location>
        <begin position="22"/>
        <end position="333"/>
    </location>
</feature>
<protein>
    <submittedName>
        <fullName evidence="4">Leucine-rich repeats and immunoglobulin-like domains protein 1</fullName>
    </submittedName>
</protein>
<dbReference type="Gene3D" id="2.60.40.10">
    <property type="entry name" value="Immunoglobulins"/>
    <property type="match status" value="2"/>
</dbReference>
<dbReference type="GeneID" id="111233691"/>
<evidence type="ECO:0000259" key="3">
    <source>
        <dbReference type="PROSITE" id="PS50835"/>
    </source>
</evidence>
<feature type="domain" description="Ig-like" evidence="3">
    <location>
        <begin position="137"/>
        <end position="200"/>
    </location>
</feature>
<dbReference type="SMART" id="SM00409">
    <property type="entry name" value="IG"/>
    <property type="match status" value="2"/>
</dbReference>
<proteinExistence type="predicted"/>
<accession>A0A3B4VB77</accession>
<dbReference type="InterPro" id="IPR036179">
    <property type="entry name" value="Ig-like_dom_sf"/>
</dbReference>
<dbReference type="Ensembl" id="ENSSDUT00000028363.1">
    <property type="protein sequence ID" value="ENSSDUP00000027872.1"/>
    <property type="gene ID" value="ENSSDUG00000020155.1"/>
</dbReference>
<evidence type="ECO:0000256" key="2">
    <source>
        <dbReference type="SAM" id="SignalP"/>
    </source>
</evidence>
<evidence type="ECO:0000256" key="1">
    <source>
        <dbReference type="SAM" id="Phobius"/>
    </source>
</evidence>
<reference evidence="4" key="2">
    <citation type="submission" date="2025-09" db="UniProtKB">
        <authorList>
            <consortium name="Ensembl"/>
        </authorList>
    </citation>
    <scope>IDENTIFICATION</scope>
</reference>
<dbReference type="OMA" id="QIVRVVW"/>
<dbReference type="SUPFAM" id="SSF48726">
    <property type="entry name" value="Immunoglobulin"/>
    <property type="match status" value="2"/>
</dbReference>
<dbReference type="Pfam" id="PF13927">
    <property type="entry name" value="Ig_3"/>
    <property type="match status" value="1"/>
</dbReference>
<keyword evidence="2" id="KW-0732">Signal</keyword>
<dbReference type="InterPro" id="IPR003599">
    <property type="entry name" value="Ig_sub"/>
</dbReference>
<feature type="transmembrane region" description="Helical" evidence="1">
    <location>
        <begin position="226"/>
        <end position="251"/>
    </location>
</feature>
<dbReference type="InterPro" id="IPR013783">
    <property type="entry name" value="Ig-like_fold"/>
</dbReference>
<evidence type="ECO:0000313" key="5">
    <source>
        <dbReference type="Proteomes" id="UP000261420"/>
    </source>
</evidence>
<dbReference type="InterPro" id="IPR003598">
    <property type="entry name" value="Ig_sub2"/>
</dbReference>
<dbReference type="GeneTree" id="ENSGT00960000186737"/>
<dbReference type="InterPro" id="IPR013106">
    <property type="entry name" value="Ig_V-set"/>
</dbReference>
<dbReference type="SMART" id="SM00408">
    <property type="entry name" value="IGc2"/>
    <property type="match status" value="1"/>
</dbReference>